<proteinExistence type="predicted"/>
<keyword evidence="1" id="KW-0732">Signal</keyword>
<evidence type="ECO:0000313" key="3">
    <source>
        <dbReference type="Proteomes" id="UP000051802"/>
    </source>
</evidence>
<evidence type="ECO:0000256" key="1">
    <source>
        <dbReference type="SAM" id="SignalP"/>
    </source>
</evidence>
<dbReference type="Proteomes" id="UP000051802">
    <property type="component" value="Unassembled WGS sequence"/>
</dbReference>
<dbReference type="EMBL" id="LLXU01000058">
    <property type="protein sequence ID" value="KRG46003.1"/>
    <property type="molecule type" value="Genomic_DNA"/>
</dbReference>
<feature type="chain" id="PRO_5006391569" description="Lipoprotein" evidence="1">
    <location>
        <begin position="23"/>
        <end position="245"/>
    </location>
</feature>
<evidence type="ECO:0000313" key="2">
    <source>
        <dbReference type="EMBL" id="KRG46003.1"/>
    </source>
</evidence>
<dbReference type="RefSeq" id="WP_057645370.1">
    <property type="nucleotide sequence ID" value="NZ_LLXU01000058.1"/>
</dbReference>
<protein>
    <recommendedName>
        <fullName evidence="4">Lipoprotein</fullName>
    </recommendedName>
</protein>
<dbReference type="PROSITE" id="PS51257">
    <property type="entry name" value="PROKAR_LIPOPROTEIN"/>
    <property type="match status" value="1"/>
</dbReference>
<gene>
    <name evidence="2" type="ORF">ARC20_06250</name>
</gene>
<name>A0A0R0AZG8_9GAMM</name>
<feature type="signal peptide" evidence="1">
    <location>
        <begin position="1"/>
        <end position="22"/>
    </location>
</feature>
<dbReference type="AlphaFoldDB" id="A0A0R0AZG8"/>
<organism evidence="2 3">
    <name type="scientific">Stenotrophomonas panacihumi</name>
    <dbReference type="NCBI Taxonomy" id="676599"/>
    <lineage>
        <taxon>Bacteria</taxon>
        <taxon>Pseudomonadati</taxon>
        <taxon>Pseudomonadota</taxon>
        <taxon>Gammaproteobacteria</taxon>
        <taxon>Lysobacterales</taxon>
        <taxon>Lysobacteraceae</taxon>
        <taxon>Stenotrophomonas</taxon>
    </lineage>
</organism>
<accession>A0A0R0AZG8</accession>
<reference evidence="2 3" key="1">
    <citation type="submission" date="2015-10" db="EMBL/GenBank/DDBJ databases">
        <title>Genome sequencing and analysis of members of genus Stenotrophomonas.</title>
        <authorList>
            <person name="Patil P.P."/>
            <person name="Midha S."/>
            <person name="Patil P.B."/>
        </authorList>
    </citation>
    <scope>NUCLEOTIDE SEQUENCE [LARGE SCALE GENOMIC DNA]</scope>
    <source>
        <strain evidence="2 3">JCM 16536</strain>
    </source>
</reference>
<comment type="caution">
    <text evidence="2">The sequence shown here is derived from an EMBL/GenBank/DDBJ whole genome shotgun (WGS) entry which is preliminary data.</text>
</comment>
<evidence type="ECO:0008006" key="4">
    <source>
        <dbReference type="Google" id="ProtNLM"/>
    </source>
</evidence>
<keyword evidence="3" id="KW-1185">Reference proteome</keyword>
<dbReference type="OrthoDB" id="7560332at2"/>
<dbReference type="STRING" id="676599.ARC20_06250"/>
<sequence>MRQAAMARWQVMAVLVAGLAGCKDPAPAPAAAAGSADVAQAARPLAEQAAADAAALAAPPLATGISLDGNAFDDMLTGLHLAAPAGLQWRRDFHPQFLTPSGWAMFVPAGQAGTPLAALLVDGSNEITAAELRVGRSDDPQAVASCMQAPAEAQGTPEPVVLDGVDFVHYHAADAAMSHYLQVDGYRGMRHGHCVAIDLIVSGTRPEVYDPPRQPPFAVEAAQARLREALAAVHWNEAAGPSPSR</sequence>